<sequence>MYQGAILVDLHDSHKSPNVSLKDTSQDQAQFAMRTSVGYLVVCNRKFLLKLVAAVRQTQEEFATSLICTHTIL</sequence>
<reference evidence="1 2" key="1">
    <citation type="submission" date="2013-11" db="EMBL/GenBank/DDBJ databases">
        <title>The Genome Sequence of Phytophthora parasitica P10297.</title>
        <authorList>
            <consortium name="The Broad Institute Genomics Platform"/>
            <person name="Russ C."/>
            <person name="Tyler B."/>
            <person name="Panabieres F."/>
            <person name="Shan W."/>
            <person name="Tripathy S."/>
            <person name="Grunwald N."/>
            <person name="Machado M."/>
            <person name="Johnson C.S."/>
            <person name="Walker B."/>
            <person name="Young S.K."/>
            <person name="Zeng Q."/>
            <person name="Gargeya S."/>
            <person name="Fitzgerald M."/>
            <person name="Haas B."/>
            <person name="Abouelleil A."/>
            <person name="Allen A.W."/>
            <person name="Alvarado L."/>
            <person name="Arachchi H.M."/>
            <person name="Berlin A.M."/>
            <person name="Chapman S.B."/>
            <person name="Gainer-Dewar J."/>
            <person name="Goldberg J."/>
            <person name="Griggs A."/>
            <person name="Gujja S."/>
            <person name="Hansen M."/>
            <person name="Howarth C."/>
            <person name="Imamovic A."/>
            <person name="Ireland A."/>
            <person name="Larimer J."/>
            <person name="McCowan C."/>
            <person name="Murphy C."/>
            <person name="Pearson M."/>
            <person name="Poon T.W."/>
            <person name="Priest M."/>
            <person name="Roberts A."/>
            <person name="Saif S."/>
            <person name="Shea T."/>
            <person name="Sisk P."/>
            <person name="Sykes S."/>
            <person name="Wortman J."/>
            <person name="Nusbaum C."/>
            <person name="Birren B."/>
        </authorList>
    </citation>
    <scope>NUCLEOTIDE SEQUENCE [LARGE SCALE GENOMIC DNA]</scope>
    <source>
        <strain evidence="1 2">P10297</strain>
    </source>
</reference>
<accession>W2XYK4</accession>
<comment type="caution">
    <text evidence="1">The sequence shown here is derived from an EMBL/GenBank/DDBJ whole genome shotgun (WGS) entry which is preliminary data.</text>
</comment>
<dbReference type="AlphaFoldDB" id="W2XYK4"/>
<organism evidence="1 2">
    <name type="scientific">Phytophthora nicotianae P10297</name>
    <dbReference type="NCBI Taxonomy" id="1317064"/>
    <lineage>
        <taxon>Eukaryota</taxon>
        <taxon>Sar</taxon>
        <taxon>Stramenopiles</taxon>
        <taxon>Oomycota</taxon>
        <taxon>Peronosporomycetes</taxon>
        <taxon>Peronosporales</taxon>
        <taxon>Peronosporaceae</taxon>
        <taxon>Phytophthora</taxon>
    </lineage>
</organism>
<name>W2XYK4_PHYNI</name>
<gene>
    <name evidence="1" type="ORF">F442_23118</name>
</gene>
<protein>
    <submittedName>
        <fullName evidence="1">Uncharacterized protein</fullName>
    </submittedName>
</protein>
<proteinExistence type="predicted"/>
<evidence type="ECO:0000313" key="1">
    <source>
        <dbReference type="EMBL" id="ETP27607.1"/>
    </source>
</evidence>
<dbReference type="Proteomes" id="UP000018948">
    <property type="component" value="Unassembled WGS sequence"/>
</dbReference>
<evidence type="ECO:0000313" key="2">
    <source>
        <dbReference type="Proteomes" id="UP000018948"/>
    </source>
</evidence>
<dbReference type="EMBL" id="ANIY01005686">
    <property type="protein sequence ID" value="ETP27607.1"/>
    <property type="molecule type" value="Genomic_DNA"/>
</dbReference>